<sequence length="103" mass="11580">MNLYCIIFGLIFLAAGAAFFAGLTPGWLNVWQRMSEREKSKIRIDRLSRNIGCVVGAASAVFLAAGFNPAFHHTAFMWCMIAWFILTSLDIAFINHSGWYKSE</sequence>
<feature type="transmembrane region" description="Helical" evidence="1">
    <location>
        <begin position="51"/>
        <end position="69"/>
    </location>
</feature>
<dbReference type="Pfam" id="PF12650">
    <property type="entry name" value="DUF3784"/>
    <property type="match status" value="1"/>
</dbReference>
<dbReference type="Proteomes" id="UP000218387">
    <property type="component" value="Chromosome"/>
</dbReference>
<organism evidence="2 3">
    <name type="scientific">Eubacterium maltosivorans</name>
    <dbReference type="NCBI Taxonomy" id="2041044"/>
    <lineage>
        <taxon>Bacteria</taxon>
        <taxon>Bacillati</taxon>
        <taxon>Bacillota</taxon>
        <taxon>Clostridia</taxon>
        <taxon>Eubacteriales</taxon>
        <taxon>Eubacteriaceae</taxon>
        <taxon>Eubacterium</taxon>
    </lineage>
</organism>
<dbReference type="KEGG" id="emt:CPZ25_000675"/>
<dbReference type="AlphaFoldDB" id="A0A4P9C3G4"/>
<accession>A0A4P9C3G4</accession>
<reference evidence="2 3" key="1">
    <citation type="submission" date="2018-05" db="EMBL/GenBank/DDBJ databases">
        <title>Genome comparison of Eubacterium sp.</title>
        <authorList>
            <person name="Feng Y."/>
            <person name="Sanchez-Andrea I."/>
            <person name="Stams A.J.M."/>
            <person name="De Vos W.M."/>
        </authorList>
    </citation>
    <scope>NUCLEOTIDE SEQUENCE [LARGE SCALE GENOMIC DNA]</scope>
    <source>
        <strain evidence="2 3">YI</strain>
    </source>
</reference>
<evidence type="ECO:0000313" key="2">
    <source>
        <dbReference type="EMBL" id="QCT69879.1"/>
    </source>
</evidence>
<dbReference type="EMBL" id="CP029487">
    <property type="protein sequence ID" value="QCT69879.1"/>
    <property type="molecule type" value="Genomic_DNA"/>
</dbReference>
<keyword evidence="1" id="KW-1133">Transmembrane helix</keyword>
<gene>
    <name evidence="2" type="ORF">CPZ25_000675</name>
</gene>
<feature type="transmembrane region" description="Helical" evidence="1">
    <location>
        <begin position="75"/>
        <end position="94"/>
    </location>
</feature>
<protein>
    <submittedName>
        <fullName evidence="2">DUF3784 domain-containing protein</fullName>
    </submittedName>
</protein>
<name>A0A4P9C3G4_EUBML</name>
<evidence type="ECO:0000256" key="1">
    <source>
        <dbReference type="SAM" id="Phobius"/>
    </source>
</evidence>
<dbReference type="InterPro" id="IPR017259">
    <property type="entry name" value="UCP037672"/>
</dbReference>
<dbReference type="RefSeq" id="WP_058695093.1">
    <property type="nucleotide sequence ID" value="NZ_CABJDW020000004.1"/>
</dbReference>
<evidence type="ECO:0000313" key="3">
    <source>
        <dbReference type="Proteomes" id="UP000218387"/>
    </source>
</evidence>
<keyword evidence="1" id="KW-0472">Membrane</keyword>
<keyword evidence="1" id="KW-0812">Transmembrane</keyword>
<proteinExistence type="predicted"/>
<feature type="transmembrane region" description="Helical" evidence="1">
    <location>
        <begin position="6"/>
        <end position="30"/>
    </location>
</feature>
<keyword evidence="3" id="KW-1185">Reference proteome</keyword>